<dbReference type="AlphaFoldDB" id="A0A7Y9I6H5"/>
<dbReference type="PROSITE" id="PS51257">
    <property type="entry name" value="PROKAR_LIPOPROTEIN"/>
    <property type="match status" value="1"/>
</dbReference>
<name>A0A7Y9I6H5_9ACTN</name>
<reference evidence="2 3" key="1">
    <citation type="submission" date="2020-07" db="EMBL/GenBank/DDBJ databases">
        <title>Sequencing the genomes of 1000 actinobacteria strains.</title>
        <authorList>
            <person name="Klenk H.-P."/>
        </authorList>
    </citation>
    <scope>NUCLEOTIDE SEQUENCE [LARGE SCALE GENOMIC DNA]</scope>
    <source>
        <strain evidence="2 3">DSM 22083</strain>
    </source>
</reference>
<keyword evidence="3" id="KW-1185">Reference proteome</keyword>
<evidence type="ECO:0000313" key="3">
    <source>
        <dbReference type="Proteomes" id="UP000569914"/>
    </source>
</evidence>
<organism evidence="2 3">
    <name type="scientific">Microlunatus parietis</name>
    <dbReference type="NCBI Taxonomy" id="682979"/>
    <lineage>
        <taxon>Bacteria</taxon>
        <taxon>Bacillati</taxon>
        <taxon>Actinomycetota</taxon>
        <taxon>Actinomycetes</taxon>
        <taxon>Propionibacteriales</taxon>
        <taxon>Propionibacteriaceae</taxon>
        <taxon>Microlunatus</taxon>
    </lineage>
</organism>
<comment type="caution">
    <text evidence="2">The sequence shown here is derived from an EMBL/GenBank/DDBJ whole genome shotgun (WGS) entry which is preliminary data.</text>
</comment>
<evidence type="ECO:0000256" key="1">
    <source>
        <dbReference type="SAM" id="Phobius"/>
    </source>
</evidence>
<protein>
    <submittedName>
        <fullName evidence="2">Uncharacterized protein</fullName>
    </submittedName>
</protein>
<accession>A0A7Y9I6H5</accession>
<dbReference type="RefSeq" id="WP_179750695.1">
    <property type="nucleotide sequence ID" value="NZ_JACCBU010000001.1"/>
</dbReference>
<sequence length="180" mass="19299">MATLPRRATAIAVAVALVGCAATLLMLVRADRVPPLNFLHIVDHPDVEHGELRVTVAESDGTELIIYGAEVGPVPTSCRMRWVYDVPLERVPASAPSQDHLGSRWRPLWRTTVPGPGGGQEIFTSCTFDAQPVGGGNYFVGPPELPRDDPEAWRVAAVVTGAATLLWVFAAAVVLVRRSA</sequence>
<keyword evidence="1" id="KW-1133">Transmembrane helix</keyword>
<evidence type="ECO:0000313" key="2">
    <source>
        <dbReference type="EMBL" id="NYE70896.1"/>
    </source>
</evidence>
<keyword evidence="1" id="KW-0812">Transmembrane</keyword>
<feature type="transmembrane region" description="Helical" evidence="1">
    <location>
        <begin position="152"/>
        <end position="176"/>
    </location>
</feature>
<gene>
    <name evidence="2" type="ORF">BKA15_002225</name>
</gene>
<proteinExistence type="predicted"/>
<keyword evidence="1" id="KW-0472">Membrane</keyword>
<dbReference type="Proteomes" id="UP000569914">
    <property type="component" value="Unassembled WGS sequence"/>
</dbReference>
<dbReference type="EMBL" id="JACCBU010000001">
    <property type="protein sequence ID" value="NYE70896.1"/>
    <property type="molecule type" value="Genomic_DNA"/>
</dbReference>